<gene>
    <name evidence="1" type="ORF">CLOSYM_02690</name>
</gene>
<proteinExistence type="predicted"/>
<sequence>MKYIDYTGFCPKSKGSRSSKTFGNMTGISGNFIPVPYSRSLRLER</sequence>
<evidence type="ECO:0000313" key="2">
    <source>
        <dbReference type="Proteomes" id="UP000016491"/>
    </source>
</evidence>
<dbReference type="EMBL" id="AWSU01000207">
    <property type="protein sequence ID" value="ERI76306.1"/>
    <property type="molecule type" value="Genomic_DNA"/>
</dbReference>
<accession>A0ABC9TWT4</accession>
<evidence type="ECO:0000313" key="1">
    <source>
        <dbReference type="EMBL" id="ERI76306.1"/>
    </source>
</evidence>
<dbReference type="Proteomes" id="UP000016491">
    <property type="component" value="Unassembled WGS sequence"/>
</dbReference>
<dbReference type="AlphaFoldDB" id="A0ABC9TWT4"/>
<organism evidence="1 2">
    <name type="scientific">[Clostridium] symbiosum ATCC 14940</name>
    <dbReference type="NCBI Taxonomy" id="411472"/>
    <lineage>
        <taxon>Bacteria</taxon>
        <taxon>Bacillati</taxon>
        <taxon>Bacillota</taxon>
        <taxon>Clostridia</taxon>
        <taxon>Lachnospirales</taxon>
        <taxon>Lachnospiraceae</taxon>
        <taxon>Otoolea</taxon>
    </lineage>
</organism>
<protein>
    <submittedName>
        <fullName evidence="1">Uncharacterized protein</fullName>
    </submittedName>
</protein>
<reference evidence="1 2" key="1">
    <citation type="submission" date="2013-07" db="EMBL/GenBank/DDBJ databases">
        <authorList>
            <person name="Weinstock G."/>
            <person name="Sodergren E."/>
            <person name="Wylie T."/>
            <person name="Fulton L."/>
            <person name="Fulton R."/>
            <person name="Fronick C."/>
            <person name="O'Laughlin M."/>
            <person name="Godfrey J."/>
            <person name="Miner T."/>
            <person name="Herter B."/>
            <person name="Appelbaum E."/>
            <person name="Cordes M."/>
            <person name="Lek S."/>
            <person name="Wollam A."/>
            <person name="Pepin K.H."/>
            <person name="Palsikar V.B."/>
            <person name="Mitreva M."/>
            <person name="Wilson R.K."/>
        </authorList>
    </citation>
    <scope>NUCLEOTIDE SEQUENCE [LARGE SCALE GENOMIC DNA]</scope>
    <source>
        <strain evidence="1 2">ATCC 14940</strain>
    </source>
</reference>
<name>A0ABC9TWT4_CLOSY</name>
<comment type="caution">
    <text evidence="1">The sequence shown here is derived from an EMBL/GenBank/DDBJ whole genome shotgun (WGS) entry which is preliminary data.</text>
</comment>